<evidence type="ECO:0000313" key="2">
    <source>
        <dbReference type="EMBL" id="MFD1629741.1"/>
    </source>
</evidence>
<dbReference type="Proteomes" id="UP001597118">
    <property type="component" value="Unassembled WGS sequence"/>
</dbReference>
<keyword evidence="3" id="KW-1185">Reference proteome</keyword>
<dbReference type="InterPro" id="IPR025347">
    <property type="entry name" value="DUF4251"/>
</dbReference>
<dbReference type="Gene3D" id="2.40.128.410">
    <property type="match status" value="1"/>
</dbReference>
<comment type="caution">
    <text evidence="2">The sequence shown here is derived from an EMBL/GenBank/DDBJ whole genome shotgun (WGS) entry which is preliminary data.</text>
</comment>
<sequence>MKAIKLMLIAFCLGISTLAISQEKGDKLKQMIKNQDYNFIAQTALPQSGSSVYLTSEYDFKVTPTEIVSYLPFYGRAYTAPMNPNEGGIKFTSSNFKYTEKYNKKKGKWDITIVPNDYKEVSSVNISITESGYASLSVNSYQRSGISFSGYIAENKKKEKGGK</sequence>
<dbReference type="RefSeq" id="WP_379662122.1">
    <property type="nucleotide sequence ID" value="NZ_JBHUDG010000007.1"/>
</dbReference>
<keyword evidence="1" id="KW-0732">Signal</keyword>
<accession>A0ABW4IAH0</accession>
<dbReference type="EMBL" id="JBHUDG010000007">
    <property type="protein sequence ID" value="MFD1629741.1"/>
    <property type="molecule type" value="Genomic_DNA"/>
</dbReference>
<feature type="signal peptide" evidence="1">
    <location>
        <begin position="1"/>
        <end position="21"/>
    </location>
</feature>
<protein>
    <submittedName>
        <fullName evidence="2">DUF4251 domain-containing protein</fullName>
    </submittedName>
</protein>
<gene>
    <name evidence="2" type="ORF">ACFSAH_07635</name>
</gene>
<evidence type="ECO:0000313" key="3">
    <source>
        <dbReference type="Proteomes" id="UP001597118"/>
    </source>
</evidence>
<organism evidence="2 3">
    <name type="scientific">Pseudopedobacter beijingensis</name>
    <dbReference type="NCBI Taxonomy" id="1207056"/>
    <lineage>
        <taxon>Bacteria</taxon>
        <taxon>Pseudomonadati</taxon>
        <taxon>Bacteroidota</taxon>
        <taxon>Sphingobacteriia</taxon>
        <taxon>Sphingobacteriales</taxon>
        <taxon>Sphingobacteriaceae</taxon>
        <taxon>Pseudopedobacter</taxon>
    </lineage>
</organism>
<proteinExistence type="predicted"/>
<feature type="chain" id="PRO_5045419004" evidence="1">
    <location>
        <begin position="22"/>
        <end position="163"/>
    </location>
</feature>
<reference evidence="3" key="1">
    <citation type="journal article" date="2019" name="Int. J. Syst. Evol. Microbiol.">
        <title>The Global Catalogue of Microorganisms (GCM) 10K type strain sequencing project: providing services to taxonomists for standard genome sequencing and annotation.</title>
        <authorList>
            <consortium name="The Broad Institute Genomics Platform"/>
            <consortium name="The Broad Institute Genome Sequencing Center for Infectious Disease"/>
            <person name="Wu L."/>
            <person name="Ma J."/>
        </authorList>
    </citation>
    <scope>NUCLEOTIDE SEQUENCE [LARGE SCALE GENOMIC DNA]</scope>
    <source>
        <strain evidence="3">CCUG 53762</strain>
    </source>
</reference>
<name>A0ABW4IAH0_9SPHI</name>
<evidence type="ECO:0000256" key="1">
    <source>
        <dbReference type="SAM" id="SignalP"/>
    </source>
</evidence>
<dbReference type="Pfam" id="PF14059">
    <property type="entry name" value="DUF4251"/>
    <property type="match status" value="1"/>
</dbReference>